<proteinExistence type="predicted"/>
<evidence type="ECO:0000313" key="1">
    <source>
        <dbReference type="EMBL" id="EFO86647.1"/>
    </source>
</evidence>
<keyword evidence="2" id="KW-1185">Reference proteome</keyword>
<reference evidence="1" key="1">
    <citation type="submission" date="2007-07" db="EMBL/GenBank/DDBJ databases">
        <title>PCAP assembly of the Caenorhabditis remanei genome.</title>
        <authorList>
            <consortium name="The Caenorhabditis remanei Sequencing Consortium"/>
            <person name="Wilson R.K."/>
        </authorList>
    </citation>
    <scope>NUCLEOTIDE SEQUENCE [LARGE SCALE GENOMIC DNA]</scope>
    <source>
        <strain evidence="1">PB4641</strain>
    </source>
</reference>
<sequence length="12" mass="1633">MLQKGRSRRWWE</sequence>
<organism evidence="2">
    <name type="scientific">Caenorhabditis remanei</name>
    <name type="common">Caenorhabditis vulgaris</name>
    <dbReference type="NCBI Taxonomy" id="31234"/>
    <lineage>
        <taxon>Eukaryota</taxon>
        <taxon>Metazoa</taxon>
        <taxon>Ecdysozoa</taxon>
        <taxon>Nematoda</taxon>
        <taxon>Chromadorea</taxon>
        <taxon>Rhabditida</taxon>
        <taxon>Rhabditina</taxon>
        <taxon>Rhabditomorpha</taxon>
        <taxon>Rhabditoidea</taxon>
        <taxon>Rhabditidae</taxon>
        <taxon>Peloderinae</taxon>
        <taxon>Caenorhabditis</taxon>
    </lineage>
</organism>
<dbReference type="InParanoid" id="E3LZ38"/>
<name>E3LZ38_CAERE</name>
<dbReference type="EMBL" id="DS268419">
    <property type="protein sequence ID" value="EFO86647.1"/>
    <property type="molecule type" value="Genomic_DNA"/>
</dbReference>
<accession>E3LZ38</accession>
<gene>
    <name evidence="1" type="ORF">CRE_04563</name>
</gene>
<dbReference type="Proteomes" id="UP000008281">
    <property type="component" value="Unassembled WGS sequence"/>
</dbReference>
<evidence type="ECO:0000313" key="2">
    <source>
        <dbReference type="Proteomes" id="UP000008281"/>
    </source>
</evidence>
<protein>
    <submittedName>
        <fullName evidence="1">Uncharacterized protein</fullName>
    </submittedName>
</protein>